<name>A0A0S4WNB7_RALSL</name>
<reference evidence="1" key="1">
    <citation type="submission" date="2015-10" db="EMBL/GenBank/DDBJ databases">
        <authorList>
            <person name="Gilbert D.G."/>
        </authorList>
    </citation>
    <scope>NUCLEOTIDE SEQUENCE</scope>
    <source>
        <strain evidence="1">Phyl III-seqv23</strain>
    </source>
</reference>
<dbReference type="EMBL" id="LN899820">
    <property type="protein sequence ID" value="CUV53065.1"/>
    <property type="molecule type" value="Genomic_DNA"/>
</dbReference>
<protein>
    <submittedName>
        <fullName evidence="1">Uncharacterized protein</fullName>
    </submittedName>
</protein>
<dbReference type="AlphaFoldDB" id="A0A0S4WNB7"/>
<sequence length="25" mass="2955">MDIKMLPAMPERQLQIAKAYYSDEL</sequence>
<accession>A0A0S4WNB7</accession>
<organism evidence="1">
    <name type="scientific">Ralstonia solanacearum</name>
    <name type="common">Pseudomonas solanacearum</name>
    <dbReference type="NCBI Taxonomy" id="305"/>
    <lineage>
        <taxon>Bacteria</taxon>
        <taxon>Pseudomonadati</taxon>
        <taxon>Pseudomonadota</taxon>
        <taxon>Betaproteobacteria</taxon>
        <taxon>Burkholderiales</taxon>
        <taxon>Burkholderiaceae</taxon>
        <taxon>Ralstonia</taxon>
        <taxon>Ralstonia solanacearum species complex</taxon>
    </lineage>
</organism>
<gene>
    <name evidence="1" type="ORF">RUN215_v1_70005</name>
</gene>
<proteinExistence type="predicted"/>
<evidence type="ECO:0000313" key="1">
    <source>
        <dbReference type="EMBL" id="CUV53065.1"/>
    </source>
</evidence>